<dbReference type="Proteomes" id="UP000184386">
    <property type="component" value="Unassembled WGS sequence"/>
</dbReference>
<dbReference type="InterPro" id="IPR007295">
    <property type="entry name" value="DUF402"/>
</dbReference>
<dbReference type="STRING" id="1121322.SAMN02745136_01713"/>
<dbReference type="Pfam" id="PF04167">
    <property type="entry name" value="DUF402"/>
    <property type="match status" value="1"/>
</dbReference>
<accession>A0A1M6PSF4</accession>
<dbReference type="OrthoDB" id="2002222at2"/>
<dbReference type="Gene3D" id="2.40.380.10">
    <property type="entry name" value="FomD-like"/>
    <property type="match status" value="1"/>
</dbReference>
<reference evidence="2 3" key="1">
    <citation type="submission" date="2016-11" db="EMBL/GenBank/DDBJ databases">
        <authorList>
            <person name="Jaros S."/>
            <person name="Januszkiewicz K."/>
            <person name="Wedrychowicz H."/>
        </authorList>
    </citation>
    <scope>NUCLEOTIDE SEQUENCE [LARGE SCALE GENOMIC DNA]</scope>
    <source>
        <strain evidence="2 3">DSM 15929</strain>
    </source>
</reference>
<evidence type="ECO:0000313" key="2">
    <source>
        <dbReference type="EMBL" id="SHK10877.1"/>
    </source>
</evidence>
<dbReference type="PANTHER" id="PTHR41271">
    <property type="entry name" value="DUF402 DOMAIN-CONTAINING PROTEIN"/>
    <property type="match status" value="1"/>
</dbReference>
<dbReference type="RefSeq" id="WP_073274821.1">
    <property type="nucleotide sequence ID" value="NZ_FRAC01000009.1"/>
</dbReference>
<dbReference type="AlphaFoldDB" id="A0A1M6PSF4"/>
<dbReference type="PANTHER" id="PTHR41271:SF1">
    <property type="entry name" value="DUF402 DOMAIN-CONTAINING PROTEIN"/>
    <property type="match status" value="1"/>
</dbReference>
<gene>
    <name evidence="2" type="ORF">SAMN02745136_01713</name>
</gene>
<name>A0A1M6PSF4_9FIRM</name>
<organism evidence="2 3">
    <name type="scientific">Anaerocolumna jejuensis DSM 15929</name>
    <dbReference type="NCBI Taxonomy" id="1121322"/>
    <lineage>
        <taxon>Bacteria</taxon>
        <taxon>Bacillati</taxon>
        <taxon>Bacillota</taxon>
        <taxon>Clostridia</taxon>
        <taxon>Lachnospirales</taxon>
        <taxon>Lachnospiraceae</taxon>
        <taxon>Anaerocolumna</taxon>
    </lineage>
</organism>
<proteinExistence type="predicted"/>
<dbReference type="EMBL" id="FRAC01000009">
    <property type="protein sequence ID" value="SHK10877.1"/>
    <property type="molecule type" value="Genomic_DNA"/>
</dbReference>
<evidence type="ECO:0000313" key="3">
    <source>
        <dbReference type="Proteomes" id="UP000184386"/>
    </source>
</evidence>
<protein>
    <recommendedName>
        <fullName evidence="1">DUF402 domain-containing protein</fullName>
    </recommendedName>
</protein>
<evidence type="ECO:0000259" key="1">
    <source>
        <dbReference type="Pfam" id="PF04167"/>
    </source>
</evidence>
<dbReference type="InterPro" id="IPR035930">
    <property type="entry name" value="FomD-like_sf"/>
</dbReference>
<feature type="domain" description="DUF402" evidence="1">
    <location>
        <begin position="50"/>
        <end position="159"/>
    </location>
</feature>
<dbReference type="SUPFAM" id="SSF159234">
    <property type="entry name" value="FomD-like"/>
    <property type="match status" value="1"/>
</dbReference>
<sequence length="179" mass="20987">MKRRRFTYDEWAGIPNQRFCQQRIDTALFHGMARLICMDKVAEPIIWNFQNDDILVCDNGMKWLAMMPDNEYYVISALLNNRNEITLWYIDMIADSGLDEDGIVYYDDLYLDLVVYPYGEVYTDDMDELEEALEKKDISQDLYDLALRTSDKLRAGLLSDRKKLQDISMGCLQFLSGNM</sequence>
<keyword evidence="3" id="KW-1185">Reference proteome</keyword>